<sequence>MNMGAADDEADAMPDDYKKNVFREVYLQCSNAIQSMEKELRKICHAPSSKLDNVLKDVKVKILLDELTLSFGYTRELTPWIKRCKLQVHLPVTVNEPTACLASNGASCKFFFRLRLQAPVLWMLLLPVVLCHIKVFKLRCIVTVDCYTPTLVLSPTPAPTYKPSSRSAKTVSASLCRSKNSCRCYTYSVVCAVLYNMKTKTKPVPKKDVTIRSLQHTSISEPHALQAGNGIAVKNGPDGSKATEFGNIDSLGDLGVLTSSSNVVSPVRSVDVSDGTVPSRGKQKVNDFNYETPSPHVSHAFPVEATTPYGSAVLPFESNYTQLLPPFGCSLDIPIPISRSLPIHYPFECSSRNGDSYTSTTGSFASEPAVIHQPSAAYVSTMPTNATGSSRAMARAGVMMNLDFSQGIILEAPSFTGSYGPTSGLPTPAEALWCNYSEILRAYMTAAQTTIRGTGLNC</sequence>
<protein>
    <submittedName>
        <fullName evidence="1">Guanylate-binding protein, C-terminal</fullName>
    </submittedName>
</protein>
<proteinExistence type="predicted"/>
<accession>A0A2U1Q812</accession>
<comment type="caution">
    <text evidence="1">The sequence shown here is derived from an EMBL/GenBank/DDBJ whole genome shotgun (WGS) entry which is preliminary data.</text>
</comment>
<dbReference type="Proteomes" id="UP000245207">
    <property type="component" value="Unassembled WGS sequence"/>
</dbReference>
<evidence type="ECO:0000313" key="1">
    <source>
        <dbReference type="EMBL" id="PWA94052.1"/>
    </source>
</evidence>
<gene>
    <name evidence="1" type="ORF">CTI12_AA018970</name>
</gene>
<dbReference type="EMBL" id="PKPP01000339">
    <property type="protein sequence ID" value="PWA94052.1"/>
    <property type="molecule type" value="Genomic_DNA"/>
</dbReference>
<dbReference type="STRING" id="35608.A0A2U1Q812"/>
<reference evidence="1 2" key="1">
    <citation type="journal article" date="2018" name="Mol. Plant">
        <title>The genome of Artemisia annua provides insight into the evolution of Asteraceae family and artemisinin biosynthesis.</title>
        <authorList>
            <person name="Shen Q."/>
            <person name="Zhang L."/>
            <person name="Liao Z."/>
            <person name="Wang S."/>
            <person name="Yan T."/>
            <person name="Shi P."/>
            <person name="Liu M."/>
            <person name="Fu X."/>
            <person name="Pan Q."/>
            <person name="Wang Y."/>
            <person name="Lv Z."/>
            <person name="Lu X."/>
            <person name="Zhang F."/>
            <person name="Jiang W."/>
            <person name="Ma Y."/>
            <person name="Chen M."/>
            <person name="Hao X."/>
            <person name="Li L."/>
            <person name="Tang Y."/>
            <person name="Lv G."/>
            <person name="Zhou Y."/>
            <person name="Sun X."/>
            <person name="Brodelius P.E."/>
            <person name="Rose J.K.C."/>
            <person name="Tang K."/>
        </authorList>
    </citation>
    <scope>NUCLEOTIDE SEQUENCE [LARGE SCALE GENOMIC DNA]</scope>
    <source>
        <strain evidence="2">cv. Huhao1</strain>
        <tissue evidence="1">Leaf</tissue>
    </source>
</reference>
<dbReference type="AlphaFoldDB" id="A0A2U1Q812"/>
<evidence type="ECO:0000313" key="2">
    <source>
        <dbReference type="Proteomes" id="UP000245207"/>
    </source>
</evidence>
<name>A0A2U1Q812_ARTAN</name>
<keyword evidence="2" id="KW-1185">Reference proteome</keyword>
<organism evidence="1 2">
    <name type="scientific">Artemisia annua</name>
    <name type="common">Sweet wormwood</name>
    <dbReference type="NCBI Taxonomy" id="35608"/>
    <lineage>
        <taxon>Eukaryota</taxon>
        <taxon>Viridiplantae</taxon>
        <taxon>Streptophyta</taxon>
        <taxon>Embryophyta</taxon>
        <taxon>Tracheophyta</taxon>
        <taxon>Spermatophyta</taxon>
        <taxon>Magnoliopsida</taxon>
        <taxon>eudicotyledons</taxon>
        <taxon>Gunneridae</taxon>
        <taxon>Pentapetalae</taxon>
        <taxon>asterids</taxon>
        <taxon>campanulids</taxon>
        <taxon>Asterales</taxon>
        <taxon>Asteraceae</taxon>
        <taxon>Asteroideae</taxon>
        <taxon>Anthemideae</taxon>
        <taxon>Artemisiinae</taxon>
        <taxon>Artemisia</taxon>
    </lineage>
</organism>